<organism evidence="2 3">
    <name type="scientific">Bordetella pseudohinzii</name>
    <dbReference type="NCBI Taxonomy" id="1331258"/>
    <lineage>
        <taxon>Bacteria</taxon>
        <taxon>Pseudomonadati</taxon>
        <taxon>Pseudomonadota</taxon>
        <taxon>Betaproteobacteria</taxon>
        <taxon>Burkholderiales</taxon>
        <taxon>Alcaligenaceae</taxon>
        <taxon>Bordetella</taxon>
    </lineage>
</organism>
<dbReference type="Gene3D" id="1.25.40.10">
    <property type="entry name" value="Tetratricopeptide repeat domain"/>
    <property type="match status" value="1"/>
</dbReference>
<accession>A0A0M7BVA7</accession>
<dbReference type="EMBL" id="CYTV01000001">
    <property type="protein sequence ID" value="CUI29952.1"/>
    <property type="molecule type" value="Genomic_DNA"/>
</dbReference>
<proteinExistence type="predicted"/>
<dbReference type="EMBL" id="CP016440">
    <property type="protein sequence ID" value="ANY16643.1"/>
    <property type="molecule type" value="Genomic_DNA"/>
</dbReference>
<dbReference type="Pfam" id="PF06041">
    <property type="entry name" value="DUF924"/>
    <property type="match status" value="1"/>
</dbReference>
<evidence type="ECO:0000313" key="4">
    <source>
        <dbReference type="Proteomes" id="UP000092950"/>
    </source>
</evidence>
<dbReference type="Proteomes" id="UP000092950">
    <property type="component" value="Chromosome"/>
</dbReference>
<accession>A0A0J6C1N4</accession>
<dbReference type="KEGG" id="bpdz:BBN53_12515"/>
<dbReference type="Gene3D" id="1.20.58.320">
    <property type="entry name" value="TPR-like"/>
    <property type="match status" value="1"/>
</dbReference>
<evidence type="ECO:0000313" key="1">
    <source>
        <dbReference type="EMBL" id="ANY16643.1"/>
    </source>
</evidence>
<reference evidence="1 4" key="2">
    <citation type="submission" date="2016-07" db="EMBL/GenBank/DDBJ databases">
        <title>Complete genome sequences of Bordetella pseudohinzii.</title>
        <authorList>
            <person name="Spilker T."/>
            <person name="Darrah R."/>
            <person name="LiPuma J.J."/>
        </authorList>
    </citation>
    <scope>NUCLEOTIDE SEQUENCE [LARGE SCALE GENOMIC DNA]</scope>
    <source>
        <strain evidence="1 4">HI4681</strain>
    </source>
</reference>
<dbReference type="AlphaFoldDB" id="A0A0J6C1N4"/>
<dbReference type="RefSeq" id="WP_043208550.1">
    <property type="nucleotide sequence ID" value="NZ_CAJGUP010000039.1"/>
</dbReference>
<dbReference type="OrthoDB" id="7593450at2"/>
<dbReference type="Proteomes" id="UP000053096">
    <property type="component" value="Unassembled WGS sequence"/>
</dbReference>
<evidence type="ECO:0000313" key="3">
    <source>
        <dbReference type="Proteomes" id="UP000053096"/>
    </source>
</evidence>
<dbReference type="InterPro" id="IPR011990">
    <property type="entry name" value="TPR-like_helical_dom_sf"/>
</dbReference>
<dbReference type="SUPFAM" id="SSF48452">
    <property type="entry name" value="TPR-like"/>
    <property type="match status" value="1"/>
</dbReference>
<gene>
    <name evidence="1" type="ORF">BBN53_12515</name>
    <name evidence="2" type="ORF">ERS370011_00054</name>
</gene>
<name>A0A0J6C1N4_9BORD</name>
<evidence type="ECO:0000313" key="2">
    <source>
        <dbReference type="EMBL" id="CUI29952.1"/>
    </source>
</evidence>
<keyword evidence="4" id="KW-1185">Reference proteome</keyword>
<sequence>MSCSPSCQAADVVGFWRQAGPRRWFARDADFDREFRERFLEAHYAAARGELAHWEGDAEGVLALLVLLDQFPRNAFRGTAHMFATDGLALAVARRAVARGLDLAVEAELRPFIYLPYEHAENIAAQDEAVRLMTPLGGETLRYAFIHRDVIARFGRFPHRNASLGRDTLPEEQYFLDNGGFAG</sequence>
<dbReference type="InterPro" id="IPR010323">
    <property type="entry name" value="DUF924"/>
</dbReference>
<reference evidence="2 3" key="1">
    <citation type="submission" date="2015-09" db="EMBL/GenBank/DDBJ databases">
        <authorList>
            <person name="Jackson K.R."/>
            <person name="Lunt B.L."/>
            <person name="Fisher J.N.B."/>
            <person name="Gardner A.V."/>
            <person name="Bailey M.E."/>
            <person name="Deus L.M."/>
            <person name="Earl A.S."/>
            <person name="Gibby P.D."/>
            <person name="Hartmann K.A."/>
            <person name="Liu J.E."/>
            <person name="Manci A.M."/>
            <person name="Nielsen D.A."/>
            <person name="Solomon M.B."/>
            <person name="Breakwell D.P."/>
            <person name="Burnett S.H."/>
            <person name="Grose J.H."/>
        </authorList>
    </citation>
    <scope>NUCLEOTIDE SEQUENCE [LARGE SCALE GENOMIC DNA]</scope>
    <source>
        <strain evidence="2 3">2789STDY5608636</strain>
    </source>
</reference>
<protein>
    <submittedName>
        <fullName evidence="2">Uncharacterized protein conserved in bacteria</fullName>
    </submittedName>
</protein>